<name>A0A1D6PTX2_MAIZE</name>
<protein>
    <submittedName>
        <fullName evidence="2">Uncharacterized protein</fullName>
    </submittedName>
</protein>
<reference evidence="2" key="1">
    <citation type="submission" date="2015-12" db="EMBL/GenBank/DDBJ databases">
        <title>Update maize B73 reference genome by single molecule sequencing technologies.</title>
        <authorList>
            <consortium name="Maize Genome Sequencing Project"/>
            <person name="Ware D."/>
        </authorList>
    </citation>
    <scope>NUCLEOTIDE SEQUENCE</scope>
    <source>
        <tissue evidence="2">Seedling</tissue>
    </source>
</reference>
<keyword evidence="1" id="KW-0472">Membrane</keyword>
<gene>
    <name evidence="2" type="ORF">ZEAMMB73_Zm00001d049348</name>
</gene>
<feature type="transmembrane region" description="Helical" evidence="1">
    <location>
        <begin position="127"/>
        <end position="148"/>
    </location>
</feature>
<accession>A0A1D6PTX2</accession>
<feature type="transmembrane region" description="Helical" evidence="1">
    <location>
        <begin position="155"/>
        <end position="171"/>
    </location>
</feature>
<dbReference type="EMBL" id="CM000780">
    <property type="protein sequence ID" value="AQK50068.1"/>
    <property type="molecule type" value="Genomic_DNA"/>
</dbReference>
<evidence type="ECO:0000313" key="2">
    <source>
        <dbReference type="EMBL" id="AQK50068.1"/>
    </source>
</evidence>
<feature type="transmembrane region" description="Helical" evidence="1">
    <location>
        <begin position="50"/>
        <end position="70"/>
    </location>
</feature>
<keyword evidence="1" id="KW-1133">Transmembrane helix</keyword>
<dbReference type="AlphaFoldDB" id="A0A1D6PTX2"/>
<organism evidence="2">
    <name type="scientific">Zea mays</name>
    <name type="common">Maize</name>
    <dbReference type="NCBI Taxonomy" id="4577"/>
    <lineage>
        <taxon>Eukaryota</taxon>
        <taxon>Viridiplantae</taxon>
        <taxon>Streptophyta</taxon>
        <taxon>Embryophyta</taxon>
        <taxon>Tracheophyta</taxon>
        <taxon>Spermatophyta</taxon>
        <taxon>Magnoliopsida</taxon>
        <taxon>Liliopsida</taxon>
        <taxon>Poales</taxon>
        <taxon>Poaceae</taxon>
        <taxon>PACMAD clade</taxon>
        <taxon>Panicoideae</taxon>
        <taxon>Andropogonodae</taxon>
        <taxon>Andropogoneae</taxon>
        <taxon>Tripsacinae</taxon>
        <taxon>Zea</taxon>
    </lineage>
</organism>
<sequence length="172" mass="19399">MTLCLDSFVTLSSVANNLFLYSFPCELRFRGETWIVFGSGAGNMTYLRRVIDPVACCLSVTLLPLCYLIPPLSLLAMTACLRQVPSRGRWIRIACQKQNDRRSPTLLCCPVATVLKLPISNQTDQVIAYHIYVSAVYPFPLHLCFFILTKHYLKGISSILLVVSIFFLFILV</sequence>
<dbReference type="EMBL" id="CM000780">
    <property type="protein sequence ID" value="AQK50080.1"/>
    <property type="molecule type" value="Genomic_DNA"/>
</dbReference>
<dbReference type="EMBL" id="CM000780">
    <property type="protein sequence ID" value="AQK50071.1"/>
    <property type="molecule type" value="Genomic_DNA"/>
</dbReference>
<keyword evidence="1" id="KW-0812">Transmembrane</keyword>
<dbReference type="EMBL" id="CM000780">
    <property type="protein sequence ID" value="AQK50075.1"/>
    <property type="molecule type" value="Genomic_DNA"/>
</dbReference>
<dbReference type="EMBL" id="CM000780">
    <property type="protein sequence ID" value="AQK50077.1"/>
    <property type="molecule type" value="Genomic_DNA"/>
</dbReference>
<dbReference type="EMBL" id="CM000780">
    <property type="protein sequence ID" value="AQK50076.1"/>
    <property type="molecule type" value="Genomic_DNA"/>
</dbReference>
<evidence type="ECO:0000256" key="1">
    <source>
        <dbReference type="SAM" id="Phobius"/>
    </source>
</evidence>
<proteinExistence type="predicted"/>